<protein>
    <submittedName>
        <fullName evidence="2">Uncharacterized protein</fullName>
    </submittedName>
</protein>
<feature type="region of interest" description="Disordered" evidence="1">
    <location>
        <begin position="93"/>
        <end position="112"/>
    </location>
</feature>
<sequence length="406" mass="43782">MVLNSKQGSWGLAVGLTVVSGMAAAESPAAINLEALLQQAETACLQGDALRLAALSRDIRQMAQQPALRGQAAFLNQLLSLFEAGVCQPGQAQPALTKRSKPPAAEPLVSPTTRTTHLQVTTGYLDNVNQGSRHERIAIINPFNGLLVEGRLDERNLPLSSGFVSAQGTYRVADTANGTITAATVARQEYLDEPDFSTTGVALSRQQTFAGGKEASAYLNIIRDDNGNMERRVGGAYYHPLVATDQEKTGLVAGLEYVTYPAQKLYKSTVSHVALDRRKALPKGGEVSLRGKLELDRALEERPGGDRKEVEVAVAWKGKPPLAGWQPSAGVKVAYKRDSKPFDPKLYGDSTRTQLRTGVDLGVIKKIDNNKKLQVSYQYGKTEDKEVALFDQPAGSALGISFEISF</sequence>
<evidence type="ECO:0000256" key="1">
    <source>
        <dbReference type="SAM" id="MobiDB-lite"/>
    </source>
</evidence>
<name>A0ABY3SY33_9GAMM</name>
<dbReference type="RefSeq" id="WP_236498806.1">
    <property type="nucleotide sequence ID" value="NZ_CP091244.1"/>
</dbReference>
<proteinExistence type="predicted"/>
<evidence type="ECO:0000313" key="3">
    <source>
        <dbReference type="Proteomes" id="UP001054801"/>
    </source>
</evidence>
<keyword evidence="3" id="KW-1185">Reference proteome</keyword>
<dbReference type="Proteomes" id="UP001054801">
    <property type="component" value="Chromosome"/>
</dbReference>
<evidence type="ECO:0000313" key="2">
    <source>
        <dbReference type="EMBL" id="UJS24361.1"/>
    </source>
</evidence>
<gene>
    <name evidence="2" type="ORF">L2Y54_20895</name>
</gene>
<accession>A0ABY3SY33</accession>
<dbReference type="EMBL" id="CP091244">
    <property type="protein sequence ID" value="UJS24361.1"/>
    <property type="molecule type" value="Genomic_DNA"/>
</dbReference>
<reference evidence="2" key="1">
    <citation type="journal article" date="2022" name="Microorganisms">
        <title>Two New Species of Filamentous Sulfur Bacteria of the Genus Thiothrix, Thiothrix winogradskyi sp. nov. and 'Candidatus Thiothrix sulfatifontis' sp. nov.</title>
        <authorList>
            <person name="Ravin N.V."/>
            <person name="Rossetti S."/>
            <person name="Beletsky A.V."/>
            <person name="Kadnikov V.V."/>
            <person name="Rudenko T.S."/>
            <person name="Smolyakov D.D."/>
            <person name="Moskvitina M.I."/>
            <person name="Gureeva M.V."/>
            <person name="Mardanov A.V."/>
            <person name="Grabovich M.Y."/>
        </authorList>
    </citation>
    <scope>NUCLEOTIDE SEQUENCE</scope>
    <source>
        <strain evidence="2">CT3</strain>
    </source>
</reference>
<organism evidence="2 3">
    <name type="scientific">Thiothrix winogradskyi</name>
    <dbReference type="NCBI Taxonomy" id="96472"/>
    <lineage>
        <taxon>Bacteria</taxon>
        <taxon>Pseudomonadati</taxon>
        <taxon>Pseudomonadota</taxon>
        <taxon>Gammaproteobacteria</taxon>
        <taxon>Thiotrichales</taxon>
        <taxon>Thiotrichaceae</taxon>
        <taxon>Thiothrix</taxon>
    </lineage>
</organism>